<sequence length="232" mass="24850">MGALPARVEEIHPSLWRGAQLARGGGRTVDTGYASLSTELPGGGWPLGALTEVMLQQTGIGELRLLAPALAATKRPITLVQPPQEPNAPGLAYVGVPLENTLLLRPKTTADSLWSAEQILRAGTCGALLFWQNHVKTEWLRRLQVVAKSSETLFVVFRPLAAAMDPSPAELRLSVRPTTDGVSVEVVKRKGPAAAQPIVVELHPSPVLLSRHPRSRRPSAVGRRSLAETTPA</sequence>
<feature type="region of interest" description="Disordered" evidence="1">
    <location>
        <begin position="210"/>
        <end position="232"/>
    </location>
</feature>
<keyword evidence="2" id="KW-0614">Plasmid</keyword>
<dbReference type="PIRSF" id="PIRSF037290">
    <property type="entry name" value="UCP037290"/>
    <property type="match status" value="1"/>
</dbReference>
<dbReference type="Proteomes" id="UP000215158">
    <property type="component" value="Plasmid pBN2"/>
</dbReference>
<proteinExistence type="predicted"/>
<protein>
    <submittedName>
        <fullName evidence="2">Recombinase RecA</fullName>
    </submittedName>
</protein>
<dbReference type="KEGG" id="parb:CJU94_36680"/>
<keyword evidence="3" id="KW-1185">Reference proteome</keyword>
<dbReference type="InterPro" id="IPR027417">
    <property type="entry name" value="P-loop_NTPase"/>
</dbReference>
<organism evidence="2 3">
    <name type="scientific">Paraburkholderia aromaticivorans</name>
    <dbReference type="NCBI Taxonomy" id="2026199"/>
    <lineage>
        <taxon>Bacteria</taxon>
        <taxon>Pseudomonadati</taxon>
        <taxon>Pseudomonadota</taxon>
        <taxon>Betaproteobacteria</taxon>
        <taxon>Burkholderiales</taxon>
        <taxon>Burkholderiaceae</taxon>
        <taxon>Paraburkholderia</taxon>
    </lineage>
</organism>
<dbReference type="OrthoDB" id="9811176at2"/>
<evidence type="ECO:0000256" key="1">
    <source>
        <dbReference type="SAM" id="MobiDB-lite"/>
    </source>
</evidence>
<dbReference type="InterPro" id="IPR047610">
    <property type="entry name" value="ImuA_translesion"/>
</dbReference>
<accession>A0A248VYX4</accession>
<name>A0A248VYX4_9BURK</name>
<evidence type="ECO:0000313" key="3">
    <source>
        <dbReference type="Proteomes" id="UP000215158"/>
    </source>
</evidence>
<dbReference type="EMBL" id="CP022992">
    <property type="protein sequence ID" value="ASW03732.1"/>
    <property type="molecule type" value="Genomic_DNA"/>
</dbReference>
<dbReference type="InterPro" id="IPR017166">
    <property type="entry name" value="UCP037290"/>
</dbReference>
<dbReference type="Gene3D" id="3.40.50.300">
    <property type="entry name" value="P-loop containing nucleotide triphosphate hydrolases"/>
    <property type="match status" value="1"/>
</dbReference>
<geneLocation type="plasmid" evidence="2 3">
    <name>pBN2</name>
</geneLocation>
<reference evidence="2 3" key="1">
    <citation type="submission" date="2017-08" db="EMBL/GenBank/DDBJ databases">
        <title>Identification and genetic characteristics of simultaneous BTEX- and naphthalene-degrading Paraburkholderia sp. BN5 isolated from petroleum-contaminated soil.</title>
        <authorList>
            <person name="Lee Y."/>
            <person name="Jeon C.O."/>
        </authorList>
    </citation>
    <scope>NUCLEOTIDE SEQUENCE [LARGE SCALE GENOMIC DNA]</scope>
    <source>
        <strain evidence="2 3">BN5</strain>
        <plasmid evidence="2 3">pBN2</plasmid>
    </source>
</reference>
<dbReference type="SUPFAM" id="SSF52540">
    <property type="entry name" value="P-loop containing nucleoside triphosphate hydrolases"/>
    <property type="match status" value="1"/>
</dbReference>
<dbReference type="NCBIfam" id="NF033429">
    <property type="entry name" value="ImuA_translesion"/>
    <property type="match status" value="1"/>
</dbReference>
<dbReference type="AlphaFoldDB" id="A0A248VYX4"/>
<gene>
    <name evidence="2" type="ORF">CJU94_36680</name>
</gene>
<evidence type="ECO:0000313" key="2">
    <source>
        <dbReference type="EMBL" id="ASW03732.1"/>
    </source>
</evidence>
<dbReference type="RefSeq" id="WP_095423511.1">
    <property type="nucleotide sequence ID" value="NZ_CP022992.1"/>
</dbReference>